<evidence type="ECO:0000313" key="6">
    <source>
        <dbReference type="Proteomes" id="UP000583929"/>
    </source>
</evidence>
<proteinExistence type="predicted"/>
<dbReference type="InterPro" id="IPR044730">
    <property type="entry name" value="RNase_H-like_dom_plant"/>
</dbReference>
<dbReference type="InterPro" id="IPR026960">
    <property type="entry name" value="RVT-Znf"/>
</dbReference>
<dbReference type="InterPro" id="IPR002156">
    <property type="entry name" value="RNaseH_domain"/>
</dbReference>
<dbReference type="CDD" id="cd06222">
    <property type="entry name" value="RNase_H_like"/>
    <property type="match status" value="1"/>
</dbReference>
<organism evidence="3 6">
    <name type="scientific">Cannabis sativa</name>
    <name type="common">Hemp</name>
    <name type="synonym">Marijuana</name>
    <dbReference type="NCBI Taxonomy" id="3483"/>
    <lineage>
        <taxon>Eukaryota</taxon>
        <taxon>Viridiplantae</taxon>
        <taxon>Streptophyta</taxon>
        <taxon>Embryophyta</taxon>
        <taxon>Tracheophyta</taxon>
        <taxon>Spermatophyta</taxon>
        <taxon>Magnoliopsida</taxon>
        <taxon>eudicotyledons</taxon>
        <taxon>Gunneridae</taxon>
        <taxon>Pentapetalae</taxon>
        <taxon>rosids</taxon>
        <taxon>fabids</taxon>
        <taxon>Rosales</taxon>
        <taxon>Cannabaceae</taxon>
        <taxon>Cannabis</taxon>
    </lineage>
</organism>
<dbReference type="Pfam" id="PF13966">
    <property type="entry name" value="zf-RVT"/>
    <property type="match status" value="1"/>
</dbReference>
<evidence type="ECO:0000313" key="3">
    <source>
        <dbReference type="EMBL" id="KAF4384273.1"/>
    </source>
</evidence>
<gene>
    <name evidence="4" type="ORF">F8388_010518</name>
    <name evidence="3" type="ORF">G4B88_016839</name>
</gene>
<dbReference type="InterPro" id="IPR012337">
    <property type="entry name" value="RNaseH-like_sf"/>
</dbReference>
<dbReference type="GO" id="GO:0004523">
    <property type="term" value="F:RNA-DNA hybrid ribonuclease activity"/>
    <property type="evidence" value="ECO:0007669"/>
    <property type="project" value="InterPro"/>
</dbReference>
<dbReference type="SUPFAM" id="SSF53098">
    <property type="entry name" value="Ribonuclease H-like"/>
    <property type="match status" value="1"/>
</dbReference>
<dbReference type="AlphaFoldDB" id="A0A7J6GMZ9"/>
<dbReference type="Proteomes" id="UP000525078">
    <property type="component" value="Unassembled WGS sequence"/>
</dbReference>
<dbReference type="PANTHER" id="PTHR47074:SF21">
    <property type="entry name" value="RNASE H TYPE-1 DOMAIN-CONTAINING PROTEIN"/>
    <property type="match status" value="1"/>
</dbReference>
<feature type="domain" description="Reverse transcriptase zinc-binding" evidence="2">
    <location>
        <begin position="129"/>
        <end position="201"/>
    </location>
</feature>
<accession>A0A7J6GMZ9</accession>
<comment type="caution">
    <text evidence="3">The sequence shown here is derived from an EMBL/GenBank/DDBJ whole genome shotgun (WGS) entry which is preliminary data.</text>
</comment>
<dbReference type="GO" id="GO:0003676">
    <property type="term" value="F:nucleic acid binding"/>
    <property type="evidence" value="ECO:0007669"/>
    <property type="project" value="InterPro"/>
</dbReference>
<dbReference type="Proteomes" id="UP000583929">
    <property type="component" value="Unassembled WGS sequence"/>
</dbReference>
<dbReference type="EMBL" id="JAATIP010000046">
    <property type="protein sequence ID" value="KAF4384920.1"/>
    <property type="molecule type" value="Genomic_DNA"/>
</dbReference>
<protein>
    <recommendedName>
        <fullName evidence="7">Reverse transcriptase zinc-binding domain-containing protein</fullName>
    </recommendedName>
</protein>
<dbReference type="EMBL" id="JAATIQ010000093">
    <property type="protein sequence ID" value="KAF4384273.1"/>
    <property type="molecule type" value="Genomic_DNA"/>
</dbReference>
<dbReference type="Pfam" id="PF13456">
    <property type="entry name" value="RVT_3"/>
    <property type="match status" value="1"/>
</dbReference>
<dbReference type="Gene3D" id="3.30.420.10">
    <property type="entry name" value="Ribonuclease H-like superfamily/Ribonuclease H"/>
    <property type="match status" value="1"/>
</dbReference>
<evidence type="ECO:0000259" key="2">
    <source>
        <dbReference type="Pfam" id="PF13966"/>
    </source>
</evidence>
<dbReference type="InterPro" id="IPR036397">
    <property type="entry name" value="RNaseH_sf"/>
</dbReference>
<name>A0A7J6GMZ9_CANSA</name>
<sequence>MVMSESQNLIDVPIGFSMDIPGLKESLPFAFGSSNNSIPKEQRQKVAVKKDAKKRKVSSLLNTKEEWNVDTLNNYFHKEDVPWILGIPIDIHSEDMLVWPFTKDGQYIVKSGYRVAREIKLAPTRCSNMDKTHAWWKMWWNLNLPPRMKLFGWKMCRNWLSAKSNLVHRGMKIDPTCNYCGRFEESLPHALWTCEKVERVWKLMPSYKLIKESRGHSMMDLLVEFRHKLAKEEFEDAVKPTAHTDQWQAPPIGTYCVHCDAAVQPNQAGVGLGYVWRDWLGNIVFAGMNYIPACCTVTVAEAKAVVAPIQDRPKSLHQSYEIRSDCKLLVDAISANGSSLGDMQPVVNQIKRHPEFSYCTKFCHVKRIQNRCS</sequence>
<evidence type="ECO:0000259" key="1">
    <source>
        <dbReference type="Pfam" id="PF13456"/>
    </source>
</evidence>
<keyword evidence="6" id="KW-1185">Reference proteome</keyword>
<feature type="domain" description="RNase H type-1" evidence="1">
    <location>
        <begin position="259"/>
        <end position="372"/>
    </location>
</feature>
<dbReference type="InterPro" id="IPR052929">
    <property type="entry name" value="RNase_H-like_EbsB-rel"/>
</dbReference>
<reference evidence="5 6" key="1">
    <citation type="journal article" date="2020" name="bioRxiv">
        <title>Sequence and annotation of 42 cannabis genomes reveals extensive copy number variation in cannabinoid synthesis and pathogen resistance genes.</title>
        <authorList>
            <person name="Mckernan K.J."/>
            <person name="Helbert Y."/>
            <person name="Kane L.T."/>
            <person name="Ebling H."/>
            <person name="Zhang L."/>
            <person name="Liu B."/>
            <person name="Eaton Z."/>
            <person name="Mclaughlin S."/>
            <person name="Kingan S."/>
            <person name="Baybayan P."/>
            <person name="Concepcion G."/>
            <person name="Jordan M."/>
            <person name="Riva A."/>
            <person name="Barbazuk W."/>
            <person name="Harkins T."/>
        </authorList>
    </citation>
    <scope>NUCLEOTIDE SEQUENCE [LARGE SCALE GENOMIC DNA]</scope>
    <source>
        <strain evidence="5 6">cv. Jamaican Lion 4</strain>
        <strain evidence="3">Father</strain>
        <strain evidence="4">Mother</strain>
        <tissue evidence="3">Leaf</tissue>
    </source>
</reference>
<evidence type="ECO:0008006" key="7">
    <source>
        <dbReference type="Google" id="ProtNLM"/>
    </source>
</evidence>
<evidence type="ECO:0000313" key="5">
    <source>
        <dbReference type="Proteomes" id="UP000525078"/>
    </source>
</evidence>
<dbReference type="PANTHER" id="PTHR47074">
    <property type="entry name" value="BNAC02G40300D PROTEIN"/>
    <property type="match status" value="1"/>
</dbReference>
<evidence type="ECO:0000313" key="4">
    <source>
        <dbReference type="EMBL" id="KAF4384920.1"/>
    </source>
</evidence>